<protein>
    <recommendedName>
        <fullName evidence="1">Methyltransferase domain-containing protein</fullName>
    </recommendedName>
</protein>
<feature type="domain" description="Methyltransferase" evidence="1">
    <location>
        <begin position="118"/>
        <end position="329"/>
    </location>
</feature>
<gene>
    <name evidence="2" type="ORF">GF068_27300</name>
</gene>
<dbReference type="SUPFAM" id="SSF53335">
    <property type="entry name" value="S-adenosyl-L-methionine-dependent methyltransferases"/>
    <property type="match status" value="1"/>
</dbReference>
<dbReference type="InterPro" id="IPR029063">
    <property type="entry name" value="SAM-dependent_MTases_sf"/>
</dbReference>
<evidence type="ECO:0000259" key="1">
    <source>
        <dbReference type="Pfam" id="PF12147"/>
    </source>
</evidence>
<dbReference type="InterPro" id="IPR022744">
    <property type="entry name" value="MeTrfase_dom_put"/>
</dbReference>
<dbReference type="Pfam" id="PF12147">
    <property type="entry name" value="Methyltransf_20"/>
    <property type="match status" value="1"/>
</dbReference>
<comment type="caution">
    <text evidence="2">The sequence shown here is derived from an EMBL/GenBank/DDBJ whole genome shotgun (WGS) entry which is preliminary data.</text>
</comment>
<dbReference type="EMBL" id="WJIE01000008">
    <property type="protein sequence ID" value="MRG95594.1"/>
    <property type="molecule type" value="Genomic_DNA"/>
</dbReference>
<dbReference type="OrthoDB" id="428497at2"/>
<reference evidence="2 3" key="1">
    <citation type="submission" date="2019-10" db="EMBL/GenBank/DDBJ databases">
        <title>A soil myxobacterium in the family Polyangiaceae.</title>
        <authorList>
            <person name="Li Y."/>
            <person name="Wang J."/>
        </authorList>
    </citation>
    <scope>NUCLEOTIDE SEQUENCE [LARGE SCALE GENOMIC DNA]</scope>
    <source>
        <strain evidence="2 3">DSM 14734</strain>
    </source>
</reference>
<proteinExistence type="predicted"/>
<sequence length="351" mass="39209">MHHGTSPSGSGEGAAAADWARLSEALSAFKQRLADIEFGALRAGREVDEATVRAVVVLFLELIRLLNESTGDGSSHPRAVRKDLGRRVQVELLPYILLGKLFERMHTKPRGYAGDYLTIHQMYENRPQGVGRLGPLMDRCILEVPTIVAVRNRRGLLAREVRRELQAHPDRPVRVTSLACGPAQELFDIYEELEDPSRLRSTGIDIDFQALAFVAERRDDAGLRKYMGLEQSNLVYLAQGRSTLTLPPQDLIYSIGLIDYFDDELVVQLMNYAYQLLAPGGRLILGNFHPRNIGKALADHVLDWELVHRTEADMDRLYGASAFGRPCSRVVFEELGINLFAECIKERTGGG</sequence>
<keyword evidence="3" id="KW-1185">Reference proteome</keyword>
<evidence type="ECO:0000313" key="2">
    <source>
        <dbReference type="EMBL" id="MRG95594.1"/>
    </source>
</evidence>
<name>A0A6N7PZX2_9BACT</name>
<dbReference type="Gene3D" id="3.40.50.150">
    <property type="entry name" value="Vaccinia Virus protein VP39"/>
    <property type="match status" value="1"/>
</dbReference>
<dbReference type="Proteomes" id="UP000440224">
    <property type="component" value="Unassembled WGS sequence"/>
</dbReference>
<dbReference type="RefSeq" id="WP_153822410.1">
    <property type="nucleotide sequence ID" value="NZ_WJIE01000008.1"/>
</dbReference>
<accession>A0A6N7PZX2</accession>
<evidence type="ECO:0000313" key="3">
    <source>
        <dbReference type="Proteomes" id="UP000440224"/>
    </source>
</evidence>
<organism evidence="2 3">
    <name type="scientific">Polyangium spumosum</name>
    <dbReference type="NCBI Taxonomy" id="889282"/>
    <lineage>
        <taxon>Bacteria</taxon>
        <taxon>Pseudomonadati</taxon>
        <taxon>Myxococcota</taxon>
        <taxon>Polyangia</taxon>
        <taxon>Polyangiales</taxon>
        <taxon>Polyangiaceae</taxon>
        <taxon>Polyangium</taxon>
    </lineage>
</organism>
<dbReference type="AlphaFoldDB" id="A0A6N7PZX2"/>